<dbReference type="Proteomes" id="UP000637239">
    <property type="component" value="Chromosome 8"/>
</dbReference>
<gene>
    <name evidence="2" type="ORF">ACHE_80660A</name>
</gene>
<dbReference type="GeneID" id="66987109"/>
<accession>A0A7R7VXX9</accession>
<reference evidence="2" key="1">
    <citation type="submission" date="2021-01" db="EMBL/GenBank/DDBJ databases">
        <authorList>
            <consortium name="Aspergillus chevalieri M1 genome sequencing consortium"/>
            <person name="Kazuki M."/>
            <person name="Futagami T."/>
        </authorList>
    </citation>
    <scope>NUCLEOTIDE SEQUENCE</scope>
    <source>
        <strain evidence="2">M1</strain>
    </source>
</reference>
<feature type="region of interest" description="Disordered" evidence="1">
    <location>
        <begin position="20"/>
        <end position="69"/>
    </location>
</feature>
<dbReference type="RefSeq" id="XP_043141273.1">
    <property type="nucleotide sequence ID" value="XM_043284055.1"/>
</dbReference>
<keyword evidence="3" id="KW-1185">Reference proteome</keyword>
<dbReference type="KEGG" id="ache:ACHE_80660A"/>
<protein>
    <submittedName>
        <fullName evidence="2">Uncharacterized protein</fullName>
    </submittedName>
</protein>
<dbReference type="AlphaFoldDB" id="A0A7R7VXX9"/>
<evidence type="ECO:0000313" key="3">
    <source>
        <dbReference type="Proteomes" id="UP000637239"/>
    </source>
</evidence>
<evidence type="ECO:0000256" key="1">
    <source>
        <dbReference type="SAM" id="MobiDB-lite"/>
    </source>
</evidence>
<evidence type="ECO:0000313" key="2">
    <source>
        <dbReference type="EMBL" id="BCR92760.1"/>
    </source>
</evidence>
<organism evidence="2 3">
    <name type="scientific">Aspergillus chevalieri</name>
    <name type="common">Eurotium chevalieri</name>
    <dbReference type="NCBI Taxonomy" id="182096"/>
    <lineage>
        <taxon>Eukaryota</taxon>
        <taxon>Fungi</taxon>
        <taxon>Dikarya</taxon>
        <taxon>Ascomycota</taxon>
        <taxon>Pezizomycotina</taxon>
        <taxon>Eurotiomycetes</taxon>
        <taxon>Eurotiomycetidae</taxon>
        <taxon>Eurotiales</taxon>
        <taxon>Aspergillaceae</taxon>
        <taxon>Aspergillus</taxon>
        <taxon>Aspergillus subgen. Aspergillus</taxon>
    </lineage>
</organism>
<sequence length="69" mass="7238">MQGFNMGRLVSSKLPTDLYIPLTVPGTIPPTTPAPRQTSTNKRAPKPSQPSASRCPSQSGAQPAPPTKP</sequence>
<reference evidence="2" key="2">
    <citation type="submission" date="2021-02" db="EMBL/GenBank/DDBJ databases">
        <title>Aspergillus chevalieri M1 genome sequence.</title>
        <authorList>
            <person name="Kadooka C."/>
            <person name="Mori K."/>
            <person name="Futagami T."/>
        </authorList>
    </citation>
    <scope>NUCLEOTIDE SEQUENCE</scope>
    <source>
        <strain evidence="2">M1</strain>
    </source>
</reference>
<proteinExistence type="predicted"/>
<name>A0A7R7VXX9_ASPCH</name>
<dbReference type="EMBL" id="AP024423">
    <property type="protein sequence ID" value="BCR92760.1"/>
    <property type="molecule type" value="Genomic_DNA"/>
</dbReference>
<feature type="compositionally biased region" description="Polar residues" evidence="1">
    <location>
        <begin position="49"/>
        <end position="61"/>
    </location>
</feature>